<evidence type="ECO:0000313" key="3">
    <source>
        <dbReference type="Proteomes" id="UP000314294"/>
    </source>
</evidence>
<name>A0A4Z2IIV1_9TELE</name>
<dbReference type="Proteomes" id="UP000314294">
    <property type="component" value="Unassembled WGS sequence"/>
</dbReference>
<dbReference type="EMBL" id="SRLO01000078">
    <property type="protein sequence ID" value="TNN77899.1"/>
    <property type="molecule type" value="Genomic_DNA"/>
</dbReference>
<protein>
    <submittedName>
        <fullName evidence="2">Uncharacterized protein</fullName>
    </submittedName>
</protein>
<keyword evidence="3" id="KW-1185">Reference proteome</keyword>
<comment type="caution">
    <text evidence="2">The sequence shown here is derived from an EMBL/GenBank/DDBJ whole genome shotgun (WGS) entry which is preliminary data.</text>
</comment>
<gene>
    <name evidence="2" type="ORF">EYF80_011822</name>
</gene>
<dbReference type="AlphaFoldDB" id="A0A4Z2IIV1"/>
<accession>A0A4Z2IIV1</accession>
<evidence type="ECO:0000313" key="2">
    <source>
        <dbReference type="EMBL" id="TNN77899.1"/>
    </source>
</evidence>
<organism evidence="2 3">
    <name type="scientific">Liparis tanakae</name>
    <name type="common">Tanaka's snailfish</name>
    <dbReference type="NCBI Taxonomy" id="230148"/>
    <lineage>
        <taxon>Eukaryota</taxon>
        <taxon>Metazoa</taxon>
        <taxon>Chordata</taxon>
        <taxon>Craniata</taxon>
        <taxon>Vertebrata</taxon>
        <taxon>Euteleostomi</taxon>
        <taxon>Actinopterygii</taxon>
        <taxon>Neopterygii</taxon>
        <taxon>Teleostei</taxon>
        <taxon>Neoteleostei</taxon>
        <taxon>Acanthomorphata</taxon>
        <taxon>Eupercaria</taxon>
        <taxon>Perciformes</taxon>
        <taxon>Cottioidei</taxon>
        <taxon>Cottales</taxon>
        <taxon>Liparidae</taxon>
        <taxon>Liparis</taxon>
    </lineage>
</organism>
<feature type="region of interest" description="Disordered" evidence="1">
    <location>
        <begin position="61"/>
        <end position="82"/>
    </location>
</feature>
<proteinExistence type="predicted"/>
<evidence type="ECO:0000256" key="1">
    <source>
        <dbReference type="SAM" id="MobiDB-lite"/>
    </source>
</evidence>
<sequence>MKIRHEKKSPILFHCERKSPTPSLRRHGATRSHAALRKRLLRYILYISSTAMEGVQRSTAYRGGMCDSSRGGNRVQKKKETH</sequence>
<reference evidence="2 3" key="1">
    <citation type="submission" date="2019-03" db="EMBL/GenBank/DDBJ databases">
        <title>First draft genome of Liparis tanakae, snailfish: a comprehensive survey of snailfish specific genes.</title>
        <authorList>
            <person name="Kim W."/>
            <person name="Song I."/>
            <person name="Jeong J.-H."/>
            <person name="Kim D."/>
            <person name="Kim S."/>
            <person name="Ryu S."/>
            <person name="Song J.Y."/>
            <person name="Lee S.K."/>
        </authorList>
    </citation>
    <scope>NUCLEOTIDE SEQUENCE [LARGE SCALE GENOMIC DNA]</scope>
    <source>
        <tissue evidence="2">Muscle</tissue>
    </source>
</reference>